<dbReference type="GO" id="GO:0006310">
    <property type="term" value="P:DNA recombination"/>
    <property type="evidence" value="ECO:0007669"/>
    <property type="project" value="TreeGrafter"/>
</dbReference>
<comment type="caution">
    <text evidence="5">The sequence shown here is derived from an EMBL/GenBank/DDBJ whole genome shotgun (WGS) entry which is preliminary data.</text>
</comment>
<dbReference type="InterPro" id="IPR027417">
    <property type="entry name" value="P-loop_NTPase"/>
</dbReference>
<dbReference type="PANTHER" id="PTHR30580:SF0">
    <property type="entry name" value="PRIMOSOMAL PROTEIN N"/>
    <property type="match status" value="1"/>
</dbReference>
<dbReference type="SUPFAM" id="SSF52540">
    <property type="entry name" value="P-loop containing nucleoside triphosphate hydrolases"/>
    <property type="match status" value="1"/>
</dbReference>
<sequence>MRLGSLVAVELRKEKWLGIVWEKETMPPEREVKTISRILFPEFFPVKLLQFYNFVSKYYFVYPGEVLTLAFPGIKRMRRTIENLLGENRSAQPAKTLWSTPSAPNFAVILLTGKNEEEKMRLITQKVAKGEGCILYLFPEMISAERVFARLKEKIEGIVFYHSKRKRSELVRLWSGIKKGEYRVVIGTKQAVFLPIPALREILVEDEASSLYKEEKRHFHYQARDCALMRGRFEKIPVTLFSYTPSLESFYFCLRGRYKFYGGFRKKDVKIIIADFGEENRVLTNPLRKFLARYREGEVFYLLNQRQGFSRYIICADCGFIPRCGECGFPFFYHQKELLFSCHICQKKERVFDECPNCQGINFLFKGIGIERVERELKMSFPRLAKIVDEKKGIFLGSAFGLNRFPDDGIDLGAIISFEQLLSFPDFRTEERAWQIIQKFIGKIKKGGFLIIQTKTPRHPILSNLFNLPHFFRRLLKEREGLAFPPFFSVVTLRIYGGEELVTKKYEELRKKIAPYREEVKIFPPIKSSQRKRGRHLSTIVLKLKGGLRLYQILKKEELFGNGEEIEVDINPNTILTPTIK</sequence>
<organism evidence="5">
    <name type="scientific">candidate division WOR-3 bacterium</name>
    <dbReference type="NCBI Taxonomy" id="2052148"/>
    <lineage>
        <taxon>Bacteria</taxon>
        <taxon>Bacteria division WOR-3</taxon>
    </lineage>
</organism>
<dbReference type="AlphaFoldDB" id="A0A7C3YS79"/>
<protein>
    <recommendedName>
        <fullName evidence="4">Primosomal protein N' 3' DNA-binding domain-containing protein</fullName>
    </recommendedName>
</protein>
<evidence type="ECO:0000256" key="2">
    <source>
        <dbReference type="ARBA" id="ARBA00022840"/>
    </source>
</evidence>
<dbReference type="PANTHER" id="PTHR30580">
    <property type="entry name" value="PRIMOSOMAL PROTEIN N"/>
    <property type="match status" value="1"/>
</dbReference>
<dbReference type="InterPro" id="IPR041222">
    <property type="entry name" value="PriA_3primeBD"/>
</dbReference>
<evidence type="ECO:0000259" key="4">
    <source>
        <dbReference type="Pfam" id="PF17764"/>
    </source>
</evidence>
<accession>A0A7C3YS79</accession>
<feature type="domain" description="Primosomal protein N' 3' DNA-binding" evidence="4">
    <location>
        <begin position="3"/>
        <end position="72"/>
    </location>
</feature>
<dbReference type="Gene3D" id="3.40.50.300">
    <property type="entry name" value="P-loop containing nucleotide triphosphate hydrolases"/>
    <property type="match status" value="1"/>
</dbReference>
<evidence type="ECO:0000256" key="3">
    <source>
        <dbReference type="ARBA" id="ARBA00023125"/>
    </source>
</evidence>
<dbReference type="GO" id="GO:0006270">
    <property type="term" value="P:DNA replication initiation"/>
    <property type="evidence" value="ECO:0007669"/>
    <property type="project" value="TreeGrafter"/>
</dbReference>
<dbReference type="EMBL" id="DTMQ01000009">
    <property type="protein sequence ID" value="HGE98672.1"/>
    <property type="molecule type" value="Genomic_DNA"/>
</dbReference>
<dbReference type="GO" id="GO:0043138">
    <property type="term" value="F:3'-5' DNA helicase activity"/>
    <property type="evidence" value="ECO:0007669"/>
    <property type="project" value="TreeGrafter"/>
</dbReference>
<dbReference type="InterPro" id="IPR042115">
    <property type="entry name" value="PriA_3primeBD_sf"/>
</dbReference>
<keyword evidence="3" id="KW-0238">DNA-binding</keyword>
<evidence type="ECO:0000256" key="1">
    <source>
        <dbReference type="ARBA" id="ARBA00022741"/>
    </source>
</evidence>
<dbReference type="Gene3D" id="3.40.1440.60">
    <property type="entry name" value="PriA, 3(prime) DNA-binding domain"/>
    <property type="match status" value="1"/>
</dbReference>
<proteinExistence type="predicted"/>
<dbReference type="GO" id="GO:0005524">
    <property type="term" value="F:ATP binding"/>
    <property type="evidence" value="ECO:0007669"/>
    <property type="project" value="UniProtKB-KW"/>
</dbReference>
<reference evidence="5" key="1">
    <citation type="journal article" date="2020" name="mSystems">
        <title>Genome- and Community-Level Interaction Insights into Carbon Utilization and Element Cycling Functions of Hydrothermarchaeota in Hydrothermal Sediment.</title>
        <authorList>
            <person name="Zhou Z."/>
            <person name="Liu Y."/>
            <person name="Xu W."/>
            <person name="Pan J."/>
            <person name="Luo Z.H."/>
            <person name="Li M."/>
        </authorList>
    </citation>
    <scope>NUCLEOTIDE SEQUENCE [LARGE SCALE GENOMIC DNA]</scope>
    <source>
        <strain evidence="5">SpSt-906</strain>
    </source>
</reference>
<evidence type="ECO:0000313" key="5">
    <source>
        <dbReference type="EMBL" id="HGE98672.1"/>
    </source>
</evidence>
<keyword evidence="1" id="KW-0547">Nucleotide-binding</keyword>
<name>A0A7C3YS79_UNCW3</name>
<gene>
    <name evidence="5" type="ORF">ENX07_01165</name>
</gene>
<dbReference type="GO" id="GO:0006302">
    <property type="term" value="P:double-strand break repair"/>
    <property type="evidence" value="ECO:0007669"/>
    <property type="project" value="TreeGrafter"/>
</dbReference>
<keyword evidence="2" id="KW-0067">ATP-binding</keyword>
<dbReference type="GO" id="GO:0003677">
    <property type="term" value="F:DNA binding"/>
    <property type="evidence" value="ECO:0007669"/>
    <property type="project" value="UniProtKB-KW"/>
</dbReference>
<dbReference type="Pfam" id="PF17764">
    <property type="entry name" value="PriA_3primeBD"/>
    <property type="match status" value="1"/>
</dbReference>